<feature type="compositionally biased region" description="Polar residues" evidence="4">
    <location>
        <begin position="147"/>
        <end position="162"/>
    </location>
</feature>
<feature type="region of interest" description="Disordered" evidence="4">
    <location>
        <begin position="176"/>
        <end position="200"/>
    </location>
</feature>
<proteinExistence type="predicted"/>
<reference evidence="6 7" key="1">
    <citation type="journal article" date="2018" name="Evol. Lett.">
        <title>Horizontal gene cluster transfer increased hallucinogenic mushroom diversity.</title>
        <authorList>
            <person name="Reynolds H.T."/>
            <person name="Vijayakumar V."/>
            <person name="Gluck-Thaler E."/>
            <person name="Korotkin H.B."/>
            <person name="Matheny P.B."/>
            <person name="Slot J.C."/>
        </authorList>
    </citation>
    <scope>NUCLEOTIDE SEQUENCE [LARGE SCALE GENOMIC DNA]</scope>
    <source>
        <strain evidence="6 7">SRW20</strain>
    </source>
</reference>
<evidence type="ECO:0000256" key="4">
    <source>
        <dbReference type="SAM" id="MobiDB-lite"/>
    </source>
</evidence>
<dbReference type="STRING" id="231916.A0A409YSE6"/>
<dbReference type="PANTHER" id="PTHR31001">
    <property type="entry name" value="UNCHARACTERIZED TRANSCRIPTIONAL REGULATORY PROTEIN"/>
    <property type="match status" value="1"/>
</dbReference>
<evidence type="ECO:0000256" key="3">
    <source>
        <dbReference type="SAM" id="Coils"/>
    </source>
</evidence>
<feature type="region of interest" description="Disordered" evidence="4">
    <location>
        <begin position="1"/>
        <end position="82"/>
    </location>
</feature>
<evidence type="ECO:0000313" key="7">
    <source>
        <dbReference type="Proteomes" id="UP000284706"/>
    </source>
</evidence>
<evidence type="ECO:0000313" key="6">
    <source>
        <dbReference type="EMBL" id="PPR05922.1"/>
    </source>
</evidence>
<keyword evidence="7" id="KW-1185">Reference proteome</keyword>
<comment type="subcellular location">
    <subcellularLocation>
        <location evidence="1">Nucleus</location>
    </subcellularLocation>
</comment>
<sequence>MLGSPSEYVQPDVQSGPRPPKRPRNVSFSTPFFQPGHGPAPPEDGHSKTMDTSNDNTRGSRPDIPAQGAATTRSRSDEKNTRKLSCKECRRFILAGAEQLHDKIFELSDRVRQLEDALEVLQSSVSTQPHPLLAPDLLKIKTSQDLYGSSNTQLPPSNSDSPATKDENLQRSVGALSLNTQPPYAESSRPPALEHGRDRGPNVAPDVLQLSATFPFPWAVDVSMRKRIRDALPPRADAMEICEEARNNALWQFNLDASETFLPNLLHYCYETPIEALSPRRLALLLMHLSIGSIVDLNRPLGSLHGEAYHHLARAAVCEIPLMEEPDFDVLHALFFMIWYHLIFSDNKKAIGYAWNLMGFVAKLAQGLGLHREAPRLKVIPEEHEKRRAIFWELLNMDCRMSLSLGRPPSISLDHVDVKPPTCVGPGLYVPREEIVYHEWKNAFFIQCLTPMLQAMVSVEQPDYARIIDLDKSVRDFGVPSILEEQRTHDVSPRFLVMQRALVAMGREIALLQLHRRYFTEAMNTPEVFDLKHHYAPSVIATYLGASNLISAVETLFNQELQLSVRFLHFWFNSFSAVVTLSLLISRAPSTPLASYAFRDLERGCLLFKAAAKTLPFSNKALPVIQKLIEKSQRALLQQHGSNTFPAAYAEFPQPEPNLPSSFSNVHNVISQAAERIKDRAVTKGVHTESSSHGPPPSLLTQTPAAAQKTWLPDIYHFSSLGLNVEERYTFFVPSSPRVAENEKFNFDHGALSSSLVEETSYMAWF</sequence>
<organism evidence="6 7">
    <name type="scientific">Gymnopilus dilepis</name>
    <dbReference type="NCBI Taxonomy" id="231916"/>
    <lineage>
        <taxon>Eukaryota</taxon>
        <taxon>Fungi</taxon>
        <taxon>Dikarya</taxon>
        <taxon>Basidiomycota</taxon>
        <taxon>Agaricomycotina</taxon>
        <taxon>Agaricomycetes</taxon>
        <taxon>Agaricomycetidae</taxon>
        <taxon>Agaricales</taxon>
        <taxon>Agaricineae</taxon>
        <taxon>Hymenogastraceae</taxon>
        <taxon>Gymnopilus</taxon>
    </lineage>
</organism>
<evidence type="ECO:0000259" key="5">
    <source>
        <dbReference type="SMART" id="SM00906"/>
    </source>
</evidence>
<dbReference type="GO" id="GO:0008270">
    <property type="term" value="F:zinc ion binding"/>
    <property type="evidence" value="ECO:0007669"/>
    <property type="project" value="InterPro"/>
</dbReference>
<feature type="compositionally biased region" description="Polar residues" evidence="4">
    <location>
        <begin position="50"/>
        <end position="59"/>
    </location>
</feature>
<accession>A0A409YSE6</accession>
<dbReference type="PANTHER" id="PTHR31001:SF56">
    <property type="entry name" value="ZN(2)-C6 FUNGAL-TYPE DOMAIN-CONTAINING PROTEIN"/>
    <property type="match status" value="1"/>
</dbReference>
<evidence type="ECO:0000256" key="1">
    <source>
        <dbReference type="ARBA" id="ARBA00004123"/>
    </source>
</evidence>
<name>A0A409YSE6_9AGAR</name>
<feature type="domain" description="Xylanolytic transcriptional activator regulatory" evidence="5">
    <location>
        <begin position="354"/>
        <end position="427"/>
    </location>
</feature>
<keyword evidence="3" id="KW-0175">Coiled coil</keyword>
<protein>
    <recommendedName>
        <fullName evidence="5">Xylanolytic transcriptional activator regulatory domain-containing protein</fullName>
    </recommendedName>
</protein>
<dbReference type="EMBL" id="NHYE01000408">
    <property type="protein sequence ID" value="PPR05922.1"/>
    <property type="molecule type" value="Genomic_DNA"/>
</dbReference>
<dbReference type="InterPro" id="IPR007219">
    <property type="entry name" value="XnlR_reg_dom"/>
</dbReference>
<dbReference type="InParanoid" id="A0A409YSE6"/>
<gene>
    <name evidence="6" type="ORF">CVT26_008816</name>
</gene>
<keyword evidence="2" id="KW-0539">Nucleus</keyword>
<dbReference type="AlphaFoldDB" id="A0A409YSE6"/>
<feature type="coiled-coil region" evidence="3">
    <location>
        <begin position="97"/>
        <end position="124"/>
    </location>
</feature>
<dbReference type="CDD" id="cd12148">
    <property type="entry name" value="fungal_TF_MHR"/>
    <property type="match status" value="1"/>
</dbReference>
<comment type="caution">
    <text evidence="6">The sequence shown here is derived from an EMBL/GenBank/DDBJ whole genome shotgun (WGS) entry which is preliminary data.</text>
</comment>
<dbReference type="Proteomes" id="UP000284706">
    <property type="component" value="Unassembled WGS sequence"/>
</dbReference>
<dbReference type="OrthoDB" id="424974at2759"/>
<dbReference type="GO" id="GO:0005634">
    <property type="term" value="C:nucleus"/>
    <property type="evidence" value="ECO:0007669"/>
    <property type="project" value="UniProtKB-SubCell"/>
</dbReference>
<feature type="region of interest" description="Disordered" evidence="4">
    <location>
        <begin position="147"/>
        <end position="166"/>
    </location>
</feature>
<dbReference type="Pfam" id="PF04082">
    <property type="entry name" value="Fungal_trans"/>
    <property type="match status" value="1"/>
</dbReference>
<dbReference type="GO" id="GO:0003677">
    <property type="term" value="F:DNA binding"/>
    <property type="evidence" value="ECO:0007669"/>
    <property type="project" value="InterPro"/>
</dbReference>
<evidence type="ECO:0000256" key="2">
    <source>
        <dbReference type="ARBA" id="ARBA00023242"/>
    </source>
</evidence>
<dbReference type="GO" id="GO:0006351">
    <property type="term" value="P:DNA-templated transcription"/>
    <property type="evidence" value="ECO:0007669"/>
    <property type="project" value="InterPro"/>
</dbReference>
<dbReference type="InterPro" id="IPR050613">
    <property type="entry name" value="Sec_Metabolite_Reg"/>
</dbReference>
<dbReference type="SMART" id="SM00906">
    <property type="entry name" value="Fungal_trans"/>
    <property type="match status" value="1"/>
</dbReference>